<keyword evidence="1" id="KW-0812">Transmembrane</keyword>
<evidence type="ECO:0000313" key="2">
    <source>
        <dbReference type="EMBL" id="CEM42210.1"/>
    </source>
</evidence>
<organism evidence="2">
    <name type="scientific">Chromera velia CCMP2878</name>
    <dbReference type="NCBI Taxonomy" id="1169474"/>
    <lineage>
        <taxon>Eukaryota</taxon>
        <taxon>Sar</taxon>
        <taxon>Alveolata</taxon>
        <taxon>Colpodellida</taxon>
        <taxon>Chromeraceae</taxon>
        <taxon>Chromera</taxon>
    </lineage>
</organism>
<sequence length="203" mass="22098">MSRLLSRGRTFFLAPRASACASLGQSSQECGSHFWTSSGPALGFLFEGPRGRNLGSMRGCWKAHFSSSNAPPPSPQERVRRLAEWASRAATGAALRAGRKVDEKIFSGPTPTMLQFSGSKYSHMKGAPERKKDKDPHAMSIAAWTAIIVVVVVTGYVAVFPLVFGSSYAKERKKYQKIIKEREKAQGISLSGINDSFGSKINK</sequence>
<dbReference type="AlphaFoldDB" id="A0A0G4HDU3"/>
<proteinExistence type="predicted"/>
<gene>
    <name evidence="2" type="ORF">Cvel_26600</name>
</gene>
<feature type="transmembrane region" description="Helical" evidence="1">
    <location>
        <begin position="141"/>
        <end position="164"/>
    </location>
</feature>
<name>A0A0G4HDU3_9ALVE</name>
<dbReference type="VEuPathDB" id="CryptoDB:Cvel_26600"/>
<accession>A0A0G4HDU3</accession>
<protein>
    <submittedName>
        <fullName evidence="2">Uncharacterized protein</fullName>
    </submittedName>
</protein>
<keyword evidence="1" id="KW-1133">Transmembrane helix</keyword>
<dbReference type="EMBL" id="CDMZ01002406">
    <property type="protein sequence ID" value="CEM42210.1"/>
    <property type="molecule type" value="Genomic_DNA"/>
</dbReference>
<keyword evidence="1" id="KW-0472">Membrane</keyword>
<evidence type="ECO:0000256" key="1">
    <source>
        <dbReference type="SAM" id="Phobius"/>
    </source>
</evidence>
<reference evidence="2" key="1">
    <citation type="submission" date="2014-11" db="EMBL/GenBank/DDBJ databases">
        <authorList>
            <person name="Otto D Thomas"/>
            <person name="Naeem Raeece"/>
        </authorList>
    </citation>
    <scope>NUCLEOTIDE SEQUENCE</scope>
</reference>